<protein>
    <submittedName>
        <fullName evidence="1">Uncharacterized protein</fullName>
    </submittedName>
</protein>
<sequence>MSLADIADSLTYAVEAAIENEQDISGNAGTTH</sequence>
<reference evidence="1" key="1">
    <citation type="submission" date="2019-08" db="EMBL/GenBank/DDBJ databases">
        <authorList>
            <person name="Kucharzyk K."/>
            <person name="Murdoch R.W."/>
            <person name="Higgins S."/>
            <person name="Loffler F."/>
        </authorList>
    </citation>
    <scope>NUCLEOTIDE SEQUENCE</scope>
</reference>
<evidence type="ECO:0000313" key="1">
    <source>
        <dbReference type="EMBL" id="MPN14001.1"/>
    </source>
</evidence>
<comment type="caution">
    <text evidence="1">The sequence shown here is derived from an EMBL/GenBank/DDBJ whole genome shotgun (WGS) entry which is preliminary data.</text>
</comment>
<gene>
    <name evidence="1" type="ORF">SDC9_161327</name>
</gene>
<organism evidence="1">
    <name type="scientific">bioreactor metagenome</name>
    <dbReference type="NCBI Taxonomy" id="1076179"/>
    <lineage>
        <taxon>unclassified sequences</taxon>
        <taxon>metagenomes</taxon>
        <taxon>ecological metagenomes</taxon>
    </lineage>
</organism>
<dbReference type="AlphaFoldDB" id="A0A645FHY6"/>
<name>A0A645FHY6_9ZZZZ</name>
<dbReference type="EMBL" id="VSSQ01060574">
    <property type="protein sequence ID" value="MPN14001.1"/>
    <property type="molecule type" value="Genomic_DNA"/>
</dbReference>
<proteinExistence type="predicted"/>
<accession>A0A645FHY6</accession>